<dbReference type="RefSeq" id="WP_071898676.1">
    <property type="nucleotide sequence ID" value="NZ_MPIN01000003.1"/>
</dbReference>
<name>A0A1L9BCP8_9BACT</name>
<dbReference type="PANTHER" id="PTHR30620:SF77">
    <property type="entry name" value="LYSOSOMAL BETA GLUCOSIDASE-LIKE"/>
    <property type="match status" value="1"/>
</dbReference>
<feature type="domain" description="ExoP galactose-binding-like" evidence="8">
    <location>
        <begin position="736"/>
        <end position="881"/>
    </location>
</feature>
<dbReference type="STRING" id="83449.BON30_13315"/>
<feature type="chain" id="PRO_5013154645" evidence="5">
    <location>
        <begin position="26"/>
        <end position="1083"/>
    </location>
</feature>
<dbReference type="GO" id="GO:0009251">
    <property type="term" value="P:glucan catabolic process"/>
    <property type="evidence" value="ECO:0007669"/>
    <property type="project" value="TreeGrafter"/>
</dbReference>
<dbReference type="Proteomes" id="UP000182229">
    <property type="component" value="Unassembled WGS sequence"/>
</dbReference>
<evidence type="ECO:0000313" key="9">
    <source>
        <dbReference type="EMBL" id="OJH40042.1"/>
    </source>
</evidence>
<feature type="domain" description="Glycoside hydrolase family 3 C-terminal" evidence="7">
    <location>
        <begin position="459"/>
        <end position="676"/>
    </location>
</feature>
<evidence type="ECO:0000256" key="1">
    <source>
        <dbReference type="ARBA" id="ARBA00005336"/>
    </source>
</evidence>
<evidence type="ECO:0000256" key="4">
    <source>
        <dbReference type="SAM" id="MobiDB-lite"/>
    </source>
</evidence>
<dbReference type="InterPro" id="IPR019800">
    <property type="entry name" value="Glyco_hydro_3_AS"/>
</dbReference>
<dbReference type="AlphaFoldDB" id="A0A1L9BCP8"/>
<dbReference type="OrthoDB" id="9781691at2"/>
<evidence type="ECO:0000259" key="8">
    <source>
        <dbReference type="Pfam" id="PF18559"/>
    </source>
</evidence>
<dbReference type="Pfam" id="PF01915">
    <property type="entry name" value="Glyco_hydro_3_C"/>
    <property type="match status" value="1"/>
</dbReference>
<dbReference type="InterPro" id="IPR051915">
    <property type="entry name" value="Cellulose_Degrad_GH3"/>
</dbReference>
<dbReference type="Gene3D" id="3.20.20.300">
    <property type="entry name" value="Glycoside hydrolase, family 3, N-terminal domain"/>
    <property type="match status" value="1"/>
</dbReference>
<dbReference type="InterPro" id="IPR041443">
    <property type="entry name" value="Exop_C"/>
</dbReference>
<dbReference type="InterPro" id="IPR036962">
    <property type="entry name" value="Glyco_hydro_3_N_sf"/>
</dbReference>
<gene>
    <name evidence="9" type="ORF">BON30_13315</name>
</gene>
<dbReference type="SUPFAM" id="SSF51445">
    <property type="entry name" value="(Trans)glycosidases"/>
    <property type="match status" value="1"/>
</dbReference>
<comment type="similarity">
    <text evidence="1 3">Belongs to the glycosyl hydrolase 3 family.</text>
</comment>
<dbReference type="PANTHER" id="PTHR30620">
    <property type="entry name" value="PERIPLASMIC BETA-GLUCOSIDASE-RELATED"/>
    <property type="match status" value="1"/>
</dbReference>
<accession>A0A1L9BCP8</accession>
<dbReference type="InterPro" id="IPR036881">
    <property type="entry name" value="Glyco_hydro_3_C_sf"/>
</dbReference>
<keyword evidence="2 3" id="KW-0378">Hydrolase</keyword>
<organism evidence="9 10">
    <name type="scientific">Cystobacter ferrugineus</name>
    <dbReference type="NCBI Taxonomy" id="83449"/>
    <lineage>
        <taxon>Bacteria</taxon>
        <taxon>Pseudomonadati</taxon>
        <taxon>Myxococcota</taxon>
        <taxon>Myxococcia</taxon>
        <taxon>Myxococcales</taxon>
        <taxon>Cystobacterineae</taxon>
        <taxon>Archangiaceae</taxon>
        <taxon>Cystobacter</taxon>
    </lineage>
</organism>
<protein>
    <submittedName>
        <fullName evidence="9">Beta-glucosidase</fullName>
    </submittedName>
</protein>
<dbReference type="GO" id="GO:0008422">
    <property type="term" value="F:beta-glucosidase activity"/>
    <property type="evidence" value="ECO:0007669"/>
    <property type="project" value="TreeGrafter"/>
</dbReference>
<dbReference type="InterPro" id="IPR001764">
    <property type="entry name" value="Glyco_hydro_3_N"/>
</dbReference>
<dbReference type="Pfam" id="PF00933">
    <property type="entry name" value="Glyco_hydro_3"/>
    <property type="match status" value="1"/>
</dbReference>
<feature type="signal peptide" evidence="5">
    <location>
        <begin position="1"/>
        <end position="25"/>
    </location>
</feature>
<comment type="caution">
    <text evidence="9">The sequence shown here is derived from an EMBL/GenBank/DDBJ whole genome shotgun (WGS) entry which is preliminary data.</text>
</comment>
<dbReference type="PRINTS" id="PR00133">
    <property type="entry name" value="GLHYDRLASE3"/>
</dbReference>
<dbReference type="EMBL" id="MPIN01000003">
    <property type="protein sequence ID" value="OJH40042.1"/>
    <property type="molecule type" value="Genomic_DNA"/>
</dbReference>
<evidence type="ECO:0000259" key="7">
    <source>
        <dbReference type="Pfam" id="PF01915"/>
    </source>
</evidence>
<dbReference type="Gene3D" id="3.40.50.1700">
    <property type="entry name" value="Glycoside hydrolase family 3 C-terminal domain"/>
    <property type="match status" value="1"/>
</dbReference>
<keyword evidence="3" id="KW-0326">Glycosidase</keyword>
<dbReference type="SUPFAM" id="SSF49785">
    <property type="entry name" value="Galactose-binding domain-like"/>
    <property type="match status" value="2"/>
</dbReference>
<dbReference type="SUPFAM" id="SSF52279">
    <property type="entry name" value="Beta-D-glucan exohydrolase, C-terminal domain"/>
    <property type="match status" value="1"/>
</dbReference>
<evidence type="ECO:0000256" key="3">
    <source>
        <dbReference type="RuleBase" id="RU361161"/>
    </source>
</evidence>
<feature type="domain" description="Glycoside hydrolase family 3 N-terminal" evidence="6">
    <location>
        <begin position="80"/>
        <end position="421"/>
    </location>
</feature>
<dbReference type="InterPro" id="IPR017853">
    <property type="entry name" value="GH"/>
</dbReference>
<dbReference type="PROSITE" id="PS51257">
    <property type="entry name" value="PROKAR_LIPOPROTEIN"/>
    <property type="match status" value="1"/>
</dbReference>
<reference evidence="9 10" key="2">
    <citation type="submission" date="2016-12" db="EMBL/GenBank/DDBJ databases">
        <title>Draft Genome Sequence of Cystobacter ferrugineus Strain Cbfe23.</title>
        <authorList>
            <person name="Akbar S."/>
            <person name="Dowd S.E."/>
            <person name="Stevens D.C."/>
        </authorList>
    </citation>
    <scope>NUCLEOTIDE SEQUENCE [LARGE SCALE GENOMIC DNA]</scope>
    <source>
        <strain evidence="9 10">Cbfe23</strain>
    </source>
</reference>
<keyword evidence="5" id="KW-0732">Signal</keyword>
<evidence type="ECO:0000256" key="5">
    <source>
        <dbReference type="SAM" id="SignalP"/>
    </source>
</evidence>
<keyword evidence="10" id="KW-1185">Reference proteome</keyword>
<evidence type="ECO:0000313" key="10">
    <source>
        <dbReference type="Proteomes" id="UP000182229"/>
    </source>
</evidence>
<proteinExistence type="inferred from homology"/>
<dbReference type="InterPro" id="IPR002772">
    <property type="entry name" value="Glyco_hydro_3_C"/>
</dbReference>
<dbReference type="InterPro" id="IPR008979">
    <property type="entry name" value="Galactose-bd-like_sf"/>
</dbReference>
<evidence type="ECO:0000259" key="6">
    <source>
        <dbReference type="Pfam" id="PF00933"/>
    </source>
</evidence>
<sequence>MQRLFSRQKSISLAALLLLTFAACNPDPTPGPGDAGTNPPPTDAGTDAGIPDDWPAIQSAIPKEAELEKRIETLLSSMSLEEKVGQITQVEISNVTPDEVKQYHLGSVLNGGGAWPNGKKGSTVEEWNALADQLWAASMDKMANPHQIPIIWGVDAVHGHNNVKGATLFPHNIGLGAANDPELMKRIGEVTAREVAQTGLDWAFGPTVAVVRDDRWGRTYEGYSEDPAIVEAFAGKIVEGLQGQLGKDAKANEKVLASVKHFLGDGATNEGKDQGVTRLTEKELRDIHGRGYFTALAAGAQTVMASFNSWQDAAQAETAKAYKMHGNKYLLTDVLKTKMGFDGVVVSDWNGIGQINRTNSDSPRDCTNGDCPQAINAGIDMVMVPYRTDWKPFITNTIASVKNGEIPQARLDDAVRRILRVKLRLGLFEKPKPSERNASHEIGTAENRAVAREAVRKSLVLLKNNGGLLPLERSAKVLVAGKSANNLSNQSGGWSLTWQGTDNTNADFGGGSTLWQAIEKIAPNAKLDTSADGAQADASYDVAVVVIGETPYAEGQGDIGKTKTLELARLRPEDYTLLQSLKAKGVKKIVTVLFSGRPLYTNKELNVSDAFVAAWLPGTEGEGLTDVLFREDDGSIDHDFQGKLSFSWPKAPCQVSLNKGDANYDPLFAYGYGLTYAQGQELGAFEETTQTNGCGVEPGDGSTTNLPLALFERGNQENWVMRIGAPSNWGGIDVQQNTSNTTSLAPNELSVTPVDDKDGLQWAAVNVKFSGTGQVYMQNKNGNAGLNLQPYLNSKGSLVFAVKVNTAPSAQVNLSMHCIHPCLGEIQITEALKGLAGNGWSELAVPLQCFADTGLDFTNVNSPFLLYTSDTLDVTLASIRWEPNRTGNVSCTGTPPVAPISITEDKDAYVDGVSDTALFATPNGWTSGGTSGTVTVNPALDIGGGEMVIDVVMTNLKEGGRNGGIAFGVKEPNLLDVSAIAGTGGVEFEVRVLDYGLTTQDFWVKNVCNRKPDSCATGDLKTLMGHPEVGTWKTVKMPFSDASYPATWDQTKVSSVFEMLPAWGDQGGTIHFQVRNVRIRKQL</sequence>
<dbReference type="Gene3D" id="2.60.120.430">
    <property type="entry name" value="Galactose-binding lectin"/>
    <property type="match status" value="1"/>
</dbReference>
<feature type="region of interest" description="Disordered" evidence="4">
    <location>
        <begin position="28"/>
        <end position="49"/>
    </location>
</feature>
<evidence type="ECO:0000256" key="2">
    <source>
        <dbReference type="ARBA" id="ARBA00022801"/>
    </source>
</evidence>
<reference evidence="10" key="1">
    <citation type="submission" date="2016-11" db="EMBL/GenBank/DDBJ databases">
        <authorList>
            <person name="Shukria A."/>
            <person name="Stevens D.C."/>
        </authorList>
    </citation>
    <scope>NUCLEOTIDE SEQUENCE [LARGE SCALE GENOMIC DNA]</scope>
    <source>
        <strain evidence="10">Cbfe23</strain>
    </source>
</reference>
<dbReference type="Pfam" id="PF18559">
    <property type="entry name" value="Exop_C"/>
    <property type="match status" value="1"/>
</dbReference>
<dbReference type="PROSITE" id="PS00775">
    <property type="entry name" value="GLYCOSYL_HYDROL_F3"/>
    <property type="match status" value="1"/>
</dbReference>